<dbReference type="EMBL" id="JABANO010037526">
    <property type="protein sequence ID" value="KAF4700027.1"/>
    <property type="molecule type" value="Genomic_DNA"/>
</dbReference>
<comment type="caution">
    <text evidence="1">The sequence shown here is derived from an EMBL/GenBank/DDBJ whole genome shotgun (WGS) entry which is preliminary data.</text>
</comment>
<name>A0A7J6PVT8_PEROL</name>
<feature type="non-terminal residue" evidence="1">
    <location>
        <position position="1"/>
    </location>
</feature>
<evidence type="ECO:0000313" key="2">
    <source>
        <dbReference type="Proteomes" id="UP000553632"/>
    </source>
</evidence>
<sequence>YLSGGRTTKALRSALKELTTLVNSNTRISPHCELPVKDQGAIASLQQKASASSVENTGTGYTTSSQNIASLFFFLVGDVDCAIRCLDANPAYHKWDDPIPVNNPDDPGSTSLNPTGMALKGWSILDRGFDRMARGQ</sequence>
<dbReference type="AlphaFoldDB" id="A0A7J6PVT8"/>
<organism evidence="1 2">
    <name type="scientific">Perkinsus olseni</name>
    <name type="common">Perkinsus atlanticus</name>
    <dbReference type="NCBI Taxonomy" id="32597"/>
    <lineage>
        <taxon>Eukaryota</taxon>
        <taxon>Sar</taxon>
        <taxon>Alveolata</taxon>
        <taxon>Perkinsozoa</taxon>
        <taxon>Perkinsea</taxon>
        <taxon>Perkinsida</taxon>
        <taxon>Perkinsidae</taxon>
        <taxon>Perkinsus</taxon>
    </lineage>
</organism>
<accession>A0A7J6PVT8</accession>
<gene>
    <name evidence="1" type="primary">TTC21B_6</name>
    <name evidence="1" type="ORF">FOZ63_018270</name>
</gene>
<evidence type="ECO:0000313" key="1">
    <source>
        <dbReference type="EMBL" id="KAF4700027.1"/>
    </source>
</evidence>
<feature type="non-terminal residue" evidence="1">
    <location>
        <position position="136"/>
    </location>
</feature>
<dbReference type="Proteomes" id="UP000553632">
    <property type="component" value="Unassembled WGS sequence"/>
</dbReference>
<protein>
    <submittedName>
        <fullName evidence="1">Tetratricopeptide repeat protein 21B</fullName>
    </submittedName>
</protein>
<keyword evidence="2" id="KW-1185">Reference proteome</keyword>
<proteinExistence type="predicted"/>
<reference evidence="1 2" key="1">
    <citation type="submission" date="2020-04" db="EMBL/GenBank/DDBJ databases">
        <title>Perkinsus olseni comparative genomics.</title>
        <authorList>
            <person name="Bogema D.R."/>
        </authorList>
    </citation>
    <scope>NUCLEOTIDE SEQUENCE [LARGE SCALE GENOMIC DNA]</scope>
    <source>
        <strain evidence="1 2">ATCC PRA-207</strain>
    </source>
</reference>